<evidence type="ECO:0000313" key="9">
    <source>
        <dbReference type="Proteomes" id="UP000093694"/>
    </source>
</evidence>
<comment type="subunit">
    <text evidence="5">Homodimer. Homodimerization may be required to stabilize the binding of ScpA to the Smc head domains. Component of a cohesin-like complex composed of ScpA, ScpB and the Smc homodimer, in which ScpA and ScpB bind to the head domain of Smc. The presence of the three proteins is required for the association of the complex with DNA.</text>
</comment>
<dbReference type="SUPFAM" id="SSF46785">
    <property type="entry name" value="Winged helix' DNA-binding domain"/>
    <property type="match status" value="2"/>
</dbReference>
<comment type="similarity">
    <text evidence="5">Belongs to the ScpB family.</text>
</comment>
<keyword evidence="9" id="KW-1185">Reference proteome</keyword>
<evidence type="ECO:0000256" key="3">
    <source>
        <dbReference type="ARBA" id="ARBA00022829"/>
    </source>
</evidence>
<evidence type="ECO:0000256" key="1">
    <source>
        <dbReference type="ARBA" id="ARBA00022490"/>
    </source>
</evidence>
<accession>A0A162NDS2</accession>
<dbReference type="RefSeq" id="WP_063601621.1">
    <property type="nucleotide sequence ID" value="NZ_LITQ01000021.1"/>
</dbReference>
<dbReference type="PANTHER" id="PTHR34298:SF2">
    <property type="entry name" value="SEGREGATION AND CONDENSATION PROTEIN B"/>
    <property type="match status" value="1"/>
</dbReference>
<keyword evidence="2 5" id="KW-0132">Cell division</keyword>
<comment type="subcellular location">
    <subcellularLocation>
        <location evidence="5">Cytoplasm</location>
    </subcellularLocation>
    <text evidence="5">Associated with two foci at the outer edges of the nucleoid region in young cells, and at four foci within both cell halves in older cells.</text>
</comment>
<sequence>MRNNNEKSTNSEIAQEKDLTKDEYFSIIESLLFVSGEPLTLKQIASIIKLSSKHTKDLLKDMTVKYRQKSRGIKILNNEDKYSLVTKTENSYYVEELLGNNSRQSLSQASLETLAIIAYKQPITRIDIDEIRGVKSDRAISTLVERKLIKENGRLSVPGRPILYGTTEEFLKYFGLENINEIPSIEEFHLD</sequence>
<keyword evidence="3 5" id="KW-0159">Chromosome partition</keyword>
<dbReference type="Proteomes" id="UP000077384">
    <property type="component" value="Unassembled WGS sequence"/>
</dbReference>
<dbReference type="AlphaFoldDB" id="A0A162NDS2"/>
<evidence type="ECO:0000256" key="4">
    <source>
        <dbReference type="ARBA" id="ARBA00023306"/>
    </source>
</evidence>
<dbReference type="PIRSF" id="PIRSF019345">
    <property type="entry name" value="ScpB"/>
    <property type="match status" value="1"/>
</dbReference>
<evidence type="ECO:0000313" key="8">
    <source>
        <dbReference type="Proteomes" id="UP000077384"/>
    </source>
</evidence>
<proteinExistence type="inferred from homology"/>
<evidence type="ECO:0000256" key="2">
    <source>
        <dbReference type="ARBA" id="ARBA00022618"/>
    </source>
</evidence>
<dbReference type="InterPro" id="IPR036390">
    <property type="entry name" value="WH_DNA-bd_sf"/>
</dbReference>
<evidence type="ECO:0000313" key="7">
    <source>
        <dbReference type="EMBL" id="OBR97258.1"/>
    </source>
</evidence>
<dbReference type="GO" id="GO:0051304">
    <property type="term" value="P:chromosome separation"/>
    <property type="evidence" value="ECO:0007669"/>
    <property type="project" value="InterPro"/>
</dbReference>
<dbReference type="HAMAP" id="MF_01804">
    <property type="entry name" value="ScpB"/>
    <property type="match status" value="1"/>
</dbReference>
<keyword evidence="1 5" id="KW-0963">Cytoplasm</keyword>
<dbReference type="GO" id="GO:0006260">
    <property type="term" value="P:DNA replication"/>
    <property type="evidence" value="ECO:0007669"/>
    <property type="project" value="UniProtKB-UniRule"/>
</dbReference>
<keyword evidence="4 5" id="KW-0131">Cell cycle</keyword>
<dbReference type="PATRIC" id="fig|1705578.3.peg.1448"/>
<comment type="caution">
    <text evidence="6">The sequence shown here is derived from an EMBL/GenBank/DDBJ whole genome shotgun (WGS) entry which is preliminary data.</text>
</comment>
<dbReference type="PANTHER" id="PTHR34298">
    <property type="entry name" value="SEGREGATION AND CONDENSATION PROTEIN B"/>
    <property type="match status" value="1"/>
</dbReference>
<evidence type="ECO:0000313" key="6">
    <source>
        <dbReference type="EMBL" id="OAA92239.1"/>
    </source>
</evidence>
<dbReference type="EMBL" id="LITQ01000021">
    <property type="protein sequence ID" value="OAA92239.1"/>
    <property type="molecule type" value="Genomic_DNA"/>
</dbReference>
<dbReference type="InterPro" id="IPR005234">
    <property type="entry name" value="ScpB_csome_segregation"/>
</dbReference>
<protein>
    <recommendedName>
        <fullName evidence="5">Segregation and condensation protein B</fullName>
    </recommendedName>
</protein>
<dbReference type="InterPro" id="IPR036388">
    <property type="entry name" value="WH-like_DNA-bd_sf"/>
</dbReference>
<dbReference type="NCBIfam" id="TIGR00281">
    <property type="entry name" value="SMC-Scp complex subunit ScpB"/>
    <property type="match status" value="1"/>
</dbReference>
<dbReference type="GO" id="GO:0051301">
    <property type="term" value="P:cell division"/>
    <property type="evidence" value="ECO:0007669"/>
    <property type="project" value="UniProtKB-KW"/>
</dbReference>
<reference evidence="7 9" key="2">
    <citation type="journal article" date="2016" name="Front. Microbiol.">
        <title>Industrial Acetogenic Biocatalysts: A Comparative Metabolic and Genomic Analysis.</title>
        <authorList>
            <person name="Bengelsdorf F."/>
            <person name="Poehlein A."/>
            <person name="Sonja S."/>
            <person name="Erz C."/>
            <person name="Hummel T."/>
            <person name="Hoffmeister S."/>
            <person name="Daniel R."/>
            <person name="Durre P."/>
        </authorList>
    </citation>
    <scope>NUCLEOTIDE SEQUENCE [LARGE SCALE GENOMIC DNA]</scope>
    <source>
        <strain evidence="7 9">PTA-10522</strain>
    </source>
</reference>
<reference evidence="6 8" key="1">
    <citation type="journal article" date="2015" name="Biotechnol. Bioeng.">
        <title>Genome sequence and phenotypic characterization of Caulobacter segnis.</title>
        <authorList>
            <person name="Patel S."/>
            <person name="Fletcher B."/>
            <person name="Scott D.C."/>
            <person name="Ely B."/>
        </authorList>
    </citation>
    <scope>NUCLEOTIDE SEQUENCE [LARGE SCALE GENOMIC DNA]</scope>
    <source>
        <strain evidence="6 8">PS02</strain>
    </source>
</reference>
<comment type="function">
    <text evidence="5">Participates in chromosomal partition during cell division. May act via the formation of a condensin-like complex containing Smc and ScpA that pull DNA away from mid-cell into both cell halves.</text>
</comment>
<dbReference type="Proteomes" id="UP000093694">
    <property type="component" value="Unassembled WGS sequence"/>
</dbReference>
<name>A0A162NDS2_9CLOT</name>
<dbReference type="Gene3D" id="1.10.10.10">
    <property type="entry name" value="Winged helix-like DNA-binding domain superfamily/Winged helix DNA-binding domain"/>
    <property type="match status" value="2"/>
</dbReference>
<dbReference type="EMBL" id="LROR01000028">
    <property type="protein sequence ID" value="OBR97258.1"/>
    <property type="molecule type" value="Genomic_DNA"/>
</dbReference>
<dbReference type="GO" id="GO:0005737">
    <property type="term" value="C:cytoplasm"/>
    <property type="evidence" value="ECO:0007669"/>
    <property type="project" value="UniProtKB-SubCell"/>
</dbReference>
<dbReference type="Pfam" id="PF04079">
    <property type="entry name" value="SMC_ScpB"/>
    <property type="match status" value="1"/>
</dbReference>
<evidence type="ECO:0000256" key="5">
    <source>
        <dbReference type="HAMAP-Rule" id="MF_01804"/>
    </source>
</evidence>
<organism evidence="6 8">
    <name type="scientific">Clostridium coskatii</name>
    <dbReference type="NCBI Taxonomy" id="1705578"/>
    <lineage>
        <taxon>Bacteria</taxon>
        <taxon>Bacillati</taxon>
        <taxon>Bacillota</taxon>
        <taxon>Clostridia</taxon>
        <taxon>Eubacteriales</taxon>
        <taxon>Clostridiaceae</taxon>
        <taxon>Clostridium</taxon>
    </lineage>
</organism>
<gene>
    <name evidence="5 6" type="primary">scpB</name>
    <name evidence="7" type="ORF">CLCOS_05640</name>
    <name evidence="6" type="ORF">WX73_01055</name>
</gene>